<evidence type="ECO:0000256" key="2">
    <source>
        <dbReference type="ARBA" id="ARBA00022898"/>
    </source>
</evidence>
<dbReference type="InterPro" id="IPR051446">
    <property type="entry name" value="HTH_trans_reg/aminotransferase"/>
</dbReference>
<comment type="similarity">
    <text evidence="1">In the C-terminal section; belongs to the class-I pyridoxal-phosphate-dependent aminotransferase family.</text>
</comment>
<accession>A0ABP3W9E9</accession>
<keyword evidence="7" id="KW-0032">Aminotransferase</keyword>
<proteinExistence type="inferred from homology"/>
<dbReference type="InterPro" id="IPR015421">
    <property type="entry name" value="PyrdxlP-dep_Trfase_major"/>
</dbReference>
<dbReference type="Gene3D" id="1.10.10.10">
    <property type="entry name" value="Winged helix-like DNA-binding domain superfamily/Winged helix DNA-binding domain"/>
    <property type="match status" value="1"/>
</dbReference>
<dbReference type="Gene3D" id="3.40.640.10">
    <property type="entry name" value="Type I PLP-dependent aspartate aminotransferase-like (Major domain)"/>
    <property type="match status" value="1"/>
</dbReference>
<dbReference type="InterPro" id="IPR036388">
    <property type="entry name" value="WH-like_DNA-bd_sf"/>
</dbReference>
<dbReference type="EMBL" id="BAAAEX010000008">
    <property type="protein sequence ID" value="GAA0777356.1"/>
    <property type="molecule type" value="Genomic_DNA"/>
</dbReference>
<evidence type="ECO:0000256" key="5">
    <source>
        <dbReference type="ARBA" id="ARBA00023163"/>
    </source>
</evidence>
<evidence type="ECO:0000259" key="6">
    <source>
        <dbReference type="PROSITE" id="PS50949"/>
    </source>
</evidence>
<dbReference type="Pfam" id="PF00155">
    <property type="entry name" value="Aminotran_1_2"/>
    <property type="match status" value="1"/>
</dbReference>
<evidence type="ECO:0000256" key="4">
    <source>
        <dbReference type="ARBA" id="ARBA00023125"/>
    </source>
</evidence>
<sequence>MDIPPIPPQGRTAGLMQFVRRRIAAREWPPGARLPSLRGMALQHGVSKSTVVEAYDRLAAEGIIRARAGAGFYVAGPLAPLALAEIGPRLDRQIDPLWVSRQSLDIGAQALKPGCGWLPDDWMPRDAIRRALRQVARDPDAPLTDYAPALGLPALRSLIARHLGTRGPAVDPRRILLTDSGTQAVDLLCRFLIQPGDAVLVDDPCYFNFLALLRAHRARIIGVPHEPDGPDMDRFEAALRTHRPRLYLSNAGPHNPTGARLSAIKARRIQALARVHDLILIEDDLFGDLEAGPYARLADEEGGDRVAQVGSFSKTLSASLRCGYLIAREDWLDALADLRTATTFSGAGLTQAVIVRLLQDGAWQQHTRLLRQRLALAMPRAIGLLDALGLRPWHEPDTGMFLWCRLPEGIDGARLARAGLQQGLMLAPGNVFSQTRTAGGMMRFNVSQMDDPSLPGRLAALIRNCPRDTPPTLSSEKSP</sequence>
<keyword evidence="5" id="KW-0804">Transcription</keyword>
<dbReference type="CDD" id="cd07377">
    <property type="entry name" value="WHTH_GntR"/>
    <property type="match status" value="1"/>
</dbReference>
<dbReference type="InterPro" id="IPR015424">
    <property type="entry name" value="PyrdxlP-dep_Trfase"/>
</dbReference>
<comment type="caution">
    <text evidence="7">The sequence shown here is derived from an EMBL/GenBank/DDBJ whole genome shotgun (WGS) entry which is preliminary data.</text>
</comment>
<dbReference type="SUPFAM" id="SSF53383">
    <property type="entry name" value="PLP-dependent transferases"/>
    <property type="match status" value="1"/>
</dbReference>
<evidence type="ECO:0000313" key="7">
    <source>
        <dbReference type="EMBL" id="GAA0777356.1"/>
    </source>
</evidence>
<gene>
    <name evidence="7" type="ORF">GCM10009108_12870</name>
</gene>
<dbReference type="SMART" id="SM00345">
    <property type="entry name" value="HTH_GNTR"/>
    <property type="match status" value="1"/>
</dbReference>
<dbReference type="Proteomes" id="UP001500573">
    <property type="component" value="Unassembled WGS sequence"/>
</dbReference>
<dbReference type="InterPro" id="IPR004839">
    <property type="entry name" value="Aminotransferase_I/II_large"/>
</dbReference>
<keyword evidence="2" id="KW-0663">Pyridoxal phosphate</keyword>
<reference evidence="8" key="1">
    <citation type="journal article" date="2019" name="Int. J. Syst. Evol. Microbiol.">
        <title>The Global Catalogue of Microorganisms (GCM) 10K type strain sequencing project: providing services to taxonomists for standard genome sequencing and annotation.</title>
        <authorList>
            <consortium name="The Broad Institute Genomics Platform"/>
            <consortium name="The Broad Institute Genome Sequencing Center for Infectious Disease"/>
            <person name="Wu L."/>
            <person name="Ma J."/>
        </authorList>
    </citation>
    <scope>NUCLEOTIDE SEQUENCE [LARGE SCALE GENOMIC DNA]</scope>
    <source>
        <strain evidence="8">JCM 15515</strain>
    </source>
</reference>
<dbReference type="InterPro" id="IPR036390">
    <property type="entry name" value="WH_DNA-bd_sf"/>
</dbReference>
<keyword evidence="4" id="KW-0238">DNA-binding</keyword>
<dbReference type="CDD" id="cd00609">
    <property type="entry name" value="AAT_like"/>
    <property type="match status" value="1"/>
</dbReference>
<evidence type="ECO:0000313" key="8">
    <source>
        <dbReference type="Proteomes" id="UP001500573"/>
    </source>
</evidence>
<evidence type="ECO:0000256" key="1">
    <source>
        <dbReference type="ARBA" id="ARBA00005384"/>
    </source>
</evidence>
<dbReference type="PROSITE" id="PS50949">
    <property type="entry name" value="HTH_GNTR"/>
    <property type="match status" value="1"/>
</dbReference>
<dbReference type="GO" id="GO:0008483">
    <property type="term" value="F:transaminase activity"/>
    <property type="evidence" value="ECO:0007669"/>
    <property type="project" value="UniProtKB-KW"/>
</dbReference>
<dbReference type="SUPFAM" id="SSF46785">
    <property type="entry name" value="Winged helix' DNA-binding domain"/>
    <property type="match status" value="1"/>
</dbReference>
<feature type="domain" description="HTH gntR-type" evidence="6">
    <location>
        <begin position="9"/>
        <end position="77"/>
    </location>
</feature>
<keyword evidence="7" id="KW-0808">Transferase</keyword>
<dbReference type="InterPro" id="IPR000524">
    <property type="entry name" value="Tscrpt_reg_HTH_GntR"/>
</dbReference>
<keyword evidence="3" id="KW-0805">Transcription regulation</keyword>
<dbReference type="PANTHER" id="PTHR46577">
    <property type="entry name" value="HTH-TYPE TRANSCRIPTIONAL REGULATORY PROTEIN GABR"/>
    <property type="match status" value="1"/>
</dbReference>
<protein>
    <submittedName>
        <fullName evidence="7">PLP-dependent aminotransferase family protein</fullName>
    </submittedName>
</protein>
<evidence type="ECO:0000256" key="3">
    <source>
        <dbReference type="ARBA" id="ARBA00023015"/>
    </source>
</evidence>
<keyword evidence="8" id="KW-1185">Reference proteome</keyword>
<organism evidence="7 8">
    <name type="scientific">Castellaniella ginsengisoli</name>
    <dbReference type="NCBI Taxonomy" id="546114"/>
    <lineage>
        <taxon>Bacteria</taxon>
        <taxon>Pseudomonadati</taxon>
        <taxon>Pseudomonadota</taxon>
        <taxon>Betaproteobacteria</taxon>
        <taxon>Burkholderiales</taxon>
        <taxon>Alcaligenaceae</taxon>
        <taxon>Castellaniella</taxon>
    </lineage>
</organism>
<dbReference type="Gene3D" id="3.90.1150.10">
    <property type="entry name" value="Aspartate Aminotransferase, domain 1"/>
    <property type="match status" value="1"/>
</dbReference>
<dbReference type="InterPro" id="IPR015422">
    <property type="entry name" value="PyrdxlP-dep_Trfase_small"/>
</dbReference>
<dbReference type="Pfam" id="PF00392">
    <property type="entry name" value="GntR"/>
    <property type="match status" value="1"/>
</dbReference>
<name>A0ABP3W9E9_9BURK</name>
<dbReference type="PANTHER" id="PTHR46577:SF2">
    <property type="entry name" value="TRANSCRIPTIONAL REGULATORY PROTEIN"/>
    <property type="match status" value="1"/>
</dbReference>